<dbReference type="eggNOG" id="COG4492">
    <property type="taxonomic scope" value="Bacteria"/>
</dbReference>
<dbReference type="PROSITE" id="PS51671">
    <property type="entry name" value="ACT"/>
    <property type="match status" value="1"/>
</dbReference>
<evidence type="ECO:0000313" key="4">
    <source>
        <dbReference type="Proteomes" id="UP000018227"/>
    </source>
</evidence>
<evidence type="ECO:0000256" key="1">
    <source>
        <dbReference type="HAMAP-Rule" id="MF_00707"/>
    </source>
</evidence>
<dbReference type="HOGENOM" id="CLU_128147_0_0_9"/>
<dbReference type="PIRSF" id="PIRSF025624">
    <property type="entry name" value="ACT_PheB"/>
    <property type="match status" value="1"/>
</dbReference>
<dbReference type="InterPro" id="IPR045865">
    <property type="entry name" value="ACT-like_dom_sf"/>
</dbReference>
<dbReference type="OrthoDB" id="9788773at2"/>
<proteinExistence type="inferred from homology"/>
<dbReference type="HAMAP" id="MF_00707">
    <property type="entry name" value="UPF0735"/>
    <property type="match status" value="1"/>
</dbReference>
<reference evidence="3 4" key="1">
    <citation type="submission" date="2013-06" db="EMBL/GenBank/DDBJ databases">
        <authorList>
            <person name="Weinstock G."/>
            <person name="Sodergren E."/>
            <person name="Clifton S."/>
            <person name="Fulton L."/>
            <person name="Fulton B."/>
            <person name="Courtney L."/>
            <person name="Fronick C."/>
            <person name="Harrison M."/>
            <person name="Strong C."/>
            <person name="Farmer C."/>
            <person name="Delahaunty K."/>
            <person name="Markovic C."/>
            <person name="Hall O."/>
            <person name="Minx P."/>
            <person name="Tomlinson C."/>
            <person name="Mitreva M."/>
            <person name="Nelson J."/>
            <person name="Hou S."/>
            <person name="Wollam A."/>
            <person name="Pepin K.H."/>
            <person name="Johnson M."/>
            <person name="Bhonagiri V."/>
            <person name="Nash W.E."/>
            <person name="Warren W."/>
            <person name="Chinwalla A."/>
            <person name="Mardis E.R."/>
            <person name="Wilson R.K."/>
        </authorList>
    </citation>
    <scope>NUCLEOTIDE SEQUENCE [LARGE SCALE GENOMIC DNA]</scope>
    <source>
        <strain evidence="3 4">ATCC 51271</strain>
    </source>
</reference>
<evidence type="ECO:0000259" key="2">
    <source>
        <dbReference type="PROSITE" id="PS51671"/>
    </source>
</evidence>
<dbReference type="AlphaFoldDB" id="V2Z4P9"/>
<dbReference type="STRING" id="592026.GCWU0000282_002723"/>
<keyword evidence="4" id="KW-1185">Reference proteome</keyword>
<dbReference type="NCBIfam" id="NF003361">
    <property type="entry name" value="PRK04435.1"/>
    <property type="match status" value="1"/>
</dbReference>
<accession>V2Z4P9</accession>
<feature type="domain" description="ACT" evidence="2">
    <location>
        <begin position="70"/>
        <end position="146"/>
    </location>
</feature>
<organism evidence="3 4">
    <name type="scientific">Catonella morbi ATCC 51271</name>
    <dbReference type="NCBI Taxonomy" id="592026"/>
    <lineage>
        <taxon>Bacteria</taxon>
        <taxon>Bacillati</taxon>
        <taxon>Bacillota</taxon>
        <taxon>Clostridia</taxon>
        <taxon>Lachnospirales</taxon>
        <taxon>Lachnospiraceae</taxon>
        <taxon>Catonella</taxon>
    </lineage>
</organism>
<evidence type="ECO:0000313" key="3">
    <source>
        <dbReference type="EMBL" id="ESL01905.1"/>
    </source>
</evidence>
<comment type="caution">
    <text evidence="3">The sequence shown here is derived from an EMBL/GenBank/DDBJ whole genome shotgun (WGS) entry which is preliminary data.</text>
</comment>
<name>V2Z4P9_9FIRM</name>
<dbReference type="Pfam" id="PF13291">
    <property type="entry name" value="ACT_4"/>
    <property type="match status" value="1"/>
</dbReference>
<dbReference type="Gene3D" id="3.30.70.260">
    <property type="match status" value="1"/>
</dbReference>
<protein>
    <recommendedName>
        <fullName evidence="1">UPF0735 ACT domain-containing protein GCWU0000282_002723</fullName>
    </recommendedName>
</protein>
<dbReference type="SUPFAM" id="SSF55021">
    <property type="entry name" value="ACT-like"/>
    <property type="match status" value="1"/>
</dbReference>
<comment type="similarity">
    <text evidence="1">Belongs to the UPF0735 family.</text>
</comment>
<dbReference type="Proteomes" id="UP000018227">
    <property type="component" value="Unassembled WGS sequence"/>
</dbReference>
<gene>
    <name evidence="3" type="ORF">GCWU0000282_002723</name>
</gene>
<dbReference type="EMBL" id="ACIL03000017">
    <property type="protein sequence ID" value="ESL01905.1"/>
    <property type="molecule type" value="Genomic_DNA"/>
</dbReference>
<sequence length="146" mass="16207">MKTDKLYVVSAKALPEVLLQVVEAKKLLETKKVMTVGEAAEAVGISRSSFYKYKDEINFFYEDAKGKTISFLLEMEDRQGLLSEVLKEVARHGVNILTIHQSIPVNGLASLSLSLQVSDGFTDVTEMVASIEAIDGIRRMKILARE</sequence>
<dbReference type="InterPro" id="IPR002912">
    <property type="entry name" value="ACT_dom"/>
</dbReference>
<dbReference type="InterPro" id="IPR008310">
    <property type="entry name" value="UPF0735_ACT_dom-cont"/>
</dbReference>